<dbReference type="AlphaFoldDB" id="A0A1U9NM85"/>
<keyword evidence="2" id="KW-1185">Reference proteome</keyword>
<dbReference type="KEGG" id="alus:STSP2_02094"/>
<accession>A0A1U9NM85</accession>
<evidence type="ECO:0000313" key="1">
    <source>
        <dbReference type="EMBL" id="AQT68917.1"/>
    </source>
</evidence>
<name>A0A1U9NM85_9BACT</name>
<dbReference type="EMBL" id="CP019791">
    <property type="protein sequence ID" value="AQT68917.1"/>
    <property type="molecule type" value="Genomic_DNA"/>
</dbReference>
<proteinExistence type="predicted"/>
<dbReference type="STRING" id="1936003.STSP2_02094"/>
<organism evidence="1 2">
    <name type="scientific">Anaerohalosphaera lusitana</name>
    <dbReference type="NCBI Taxonomy" id="1936003"/>
    <lineage>
        <taxon>Bacteria</taxon>
        <taxon>Pseudomonadati</taxon>
        <taxon>Planctomycetota</taxon>
        <taxon>Phycisphaerae</taxon>
        <taxon>Sedimentisphaerales</taxon>
        <taxon>Anaerohalosphaeraceae</taxon>
        <taxon>Anaerohalosphaera</taxon>
    </lineage>
</organism>
<reference evidence="2" key="1">
    <citation type="submission" date="2017-02" db="EMBL/GenBank/DDBJ databases">
        <title>Comparative genomics and description of representatives of a novel lineage of planctomycetes thriving in anoxic sediments.</title>
        <authorList>
            <person name="Spring S."/>
            <person name="Bunk B."/>
            <person name="Sproer C."/>
        </authorList>
    </citation>
    <scope>NUCLEOTIDE SEQUENCE [LARGE SCALE GENOMIC DNA]</scope>
    <source>
        <strain evidence="2">ST-NAGAB-D1</strain>
    </source>
</reference>
<dbReference type="Proteomes" id="UP000189674">
    <property type="component" value="Chromosome"/>
</dbReference>
<sequence length="105" mass="11909">MRVICSHAAIFRIKCWCACVQWLSDQCRNGTGLYFEPGLDRVIHVEKGGWGIFNPDGFKHRCIDTIIAFNAISHDTGGFESLAISSQKQWDVLGKIKDFYYTASF</sequence>
<evidence type="ECO:0000313" key="2">
    <source>
        <dbReference type="Proteomes" id="UP000189674"/>
    </source>
</evidence>
<protein>
    <submittedName>
        <fullName evidence="1">Uncharacterized protein</fullName>
    </submittedName>
</protein>
<gene>
    <name evidence="1" type="ORF">STSP2_02094</name>
</gene>